<feature type="transmembrane region" description="Helical" evidence="9">
    <location>
        <begin position="504"/>
        <end position="524"/>
    </location>
</feature>
<evidence type="ECO:0000256" key="9">
    <source>
        <dbReference type="SAM" id="Phobius"/>
    </source>
</evidence>
<evidence type="ECO:0000256" key="1">
    <source>
        <dbReference type="ARBA" id="ARBA00004651"/>
    </source>
</evidence>
<feature type="transmembrane region" description="Helical" evidence="9">
    <location>
        <begin position="454"/>
        <end position="473"/>
    </location>
</feature>
<dbReference type="PANTHER" id="PTHR11795">
    <property type="entry name" value="BRANCHED-CHAIN AMINO ACID TRANSPORT SYSTEM PERMEASE PROTEIN LIVH"/>
    <property type="match status" value="1"/>
</dbReference>
<comment type="similarity">
    <text evidence="8">Belongs to the binding-protein-dependent transport system permease family. LivHM subfamily.</text>
</comment>
<sequence length="673" mass="69833">MSSFLAFTIFGLFSGAAYAIVASGLTLTYTTTRVFNIAHGALGMVMSFVFWDVSVRQGLPPLPAFLLVILVIAPAIGWFIQRFVARGLGDAPVSVSLVVTVALLVACIGTAQQIWPPASRTVQPFMPGKQITIAGTNVSAHQIITILLSVAVALGLFALLTRTRIGTAMRASVDNPDLLRLFGGNPETVAALSWAIGTSLAALGGILLVSQVGLDYYALTLLVISAFAAAVFGRLKSLPLTFAGGMALGLAEAYAKGYLPTDGLLSKVGNVIAPLFLFVVVVGMPQTQLRIGQVKGLVYAPVPSLPKSAGWGFGLIVIATLFTAGMSEANLLLIGTAATYAIVMLSLVLLTGYGGHVSLGQFTFAGVGALTYAKLDEPNLLGLLISALVAAGVGALVALPVIRLTGLYLALATLAFAVLMDKLIFQADFAFGFGGALTAERLSLFGTQVESTQAYVMVMVVFFVLTALALLSLRRGSLGRLLIALRDSPAACGTLGLDARWFRVGLFGLSAGIAGLAGGLFAGLRGTIGAADFQFFSSLTLLLFAVVFGVTSVTGALLGGIGLMELPVQQSENPGVAGLLFVIISVAAILLARNPNGVAYYLFRFGNWLDRRYGTTVRARIPILPVRAPDPDGPSSGISDLLDGDVHHHGTDADGPAVGVEGEEVGAYVAPRG</sequence>
<protein>
    <recommendedName>
        <fullName evidence="12">ABC transporter permease</fullName>
    </recommendedName>
</protein>
<dbReference type="CDD" id="cd06581">
    <property type="entry name" value="TM_PBP1_LivM_like"/>
    <property type="match status" value="1"/>
</dbReference>
<accession>A0ABP7XI81</accession>
<dbReference type="EMBL" id="BAAAZH010000013">
    <property type="protein sequence ID" value="GAA4118260.1"/>
    <property type="molecule type" value="Genomic_DNA"/>
</dbReference>
<evidence type="ECO:0000313" key="10">
    <source>
        <dbReference type="EMBL" id="GAA4118260.1"/>
    </source>
</evidence>
<feature type="transmembrane region" description="Helical" evidence="9">
    <location>
        <begin position="35"/>
        <end position="55"/>
    </location>
</feature>
<feature type="transmembrane region" description="Helical" evidence="9">
    <location>
        <begin position="380"/>
        <end position="402"/>
    </location>
</feature>
<evidence type="ECO:0000313" key="11">
    <source>
        <dbReference type="Proteomes" id="UP001501495"/>
    </source>
</evidence>
<name>A0ABP7XI81_9ACTN</name>
<feature type="transmembrane region" description="Helical" evidence="9">
    <location>
        <begin position="271"/>
        <end position="288"/>
    </location>
</feature>
<dbReference type="Pfam" id="PF02653">
    <property type="entry name" value="BPD_transp_2"/>
    <property type="match status" value="2"/>
</dbReference>
<keyword evidence="4 9" id="KW-0812">Transmembrane</keyword>
<dbReference type="Proteomes" id="UP001501495">
    <property type="component" value="Unassembled WGS sequence"/>
</dbReference>
<dbReference type="InterPro" id="IPR052157">
    <property type="entry name" value="BCAA_transport_permease"/>
</dbReference>
<feature type="transmembrane region" description="Helical" evidence="9">
    <location>
        <begin position="575"/>
        <end position="592"/>
    </location>
</feature>
<keyword evidence="2" id="KW-0813">Transport</keyword>
<feature type="transmembrane region" description="Helical" evidence="9">
    <location>
        <begin position="216"/>
        <end position="235"/>
    </location>
</feature>
<feature type="transmembrane region" description="Helical" evidence="9">
    <location>
        <begin position="136"/>
        <end position="160"/>
    </location>
</feature>
<dbReference type="InterPro" id="IPR043428">
    <property type="entry name" value="LivM-like"/>
</dbReference>
<feature type="transmembrane region" description="Helical" evidence="9">
    <location>
        <begin position="62"/>
        <end position="81"/>
    </location>
</feature>
<feature type="transmembrane region" description="Helical" evidence="9">
    <location>
        <begin position="331"/>
        <end position="350"/>
    </location>
</feature>
<feature type="transmembrane region" description="Helical" evidence="9">
    <location>
        <begin position="408"/>
        <end position="433"/>
    </location>
</feature>
<dbReference type="RefSeq" id="WP_344733176.1">
    <property type="nucleotide sequence ID" value="NZ_BAAAZH010000013.1"/>
</dbReference>
<dbReference type="CDD" id="cd06582">
    <property type="entry name" value="TM_PBP1_LivH_like"/>
    <property type="match status" value="1"/>
</dbReference>
<feature type="transmembrane region" description="Helical" evidence="9">
    <location>
        <begin position="189"/>
        <end position="209"/>
    </location>
</feature>
<feature type="transmembrane region" description="Helical" evidence="9">
    <location>
        <begin position="536"/>
        <end position="563"/>
    </location>
</feature>
<evidence type="ECO:0000256" key="7">
    <source>
        <dbReference type="ARBA" id="ARBA00023136"/>
    </source>
</evidence>
<evidence type="ECO:0000256" key="8">
    <source>
        <dbReference type="ARBA" id="ARBA00037998"/>
    </source>
</evidence>
<evidence type="ECO:0000256" key="5">
    <source>
        <dbReference type="ARBA" id="ARBA00022970"/>
    </source>
</evidence>
<keyword evidence="7 9" id="KW-0472">Membrane</keyword>
<keyword evidence="5" id="KW-0029">Amino-acid transport</keyword>
<reference evidence="11" key="1">
    <citation type="journal article" date="2019" name="Int. J. Syst. Evol. Microbiol.">
        <title>The Global Catalogue of Microorganisms (GCM) 10K type strain sequencing project: providing services to taxonomists for standard genome sequencing and annotation.</title>
        <authorList>
            <consortium name="The Broad Institute Genomics Platform"/>
            <consortium name="The Broad Institute Genome Sequencing Center for Infectious Disease"/>
            <person name="Wu L."/>
            <person name="Ma J."/>
        </authorList>
    </citation>
    <scope>NUCLEOTIDE SEQUENCE [LARGE SCALE GENOMIC DNA]</scope>
    <source>
        <strain evidence="11">JCM 16703</strain>
    </source>
</reference>
<dbReference type="PANTHER" id="PTHR11795:SF450">
    <property type="entry name" value="ABC TRANSPORTER PERMEASE PROTEIN"/>
    <property type="match status" value="1"/>
</dbReference>
<evidence type="ECO:0000256" key="6">
    <source>
        <dbReference type="ARBA" id="ARBA00022989"/>
    </source>
</evidence>
<gene>
    <name evidence="10" type="ORF">GCM10022215_19670</name>
</gene>
<organism evidence="10 11">
    <name type="scientific">Nocardioides fonticola</name>
    <dbReference type="NCBI Taxonomy" id="450363"/>
    <lineage>
        <taxon>Bacteria</taxon>
        <taxon>Bacillati</taxon>
        <taxon>Actinomycetota</taxon>
        <taxon>Actinomycetes</taxon>
        <taxon>Propionibacteriales</taxon>
        <taxon>Nocardioidaceae</taxon>
        <taxon>Nocardioides</taxon>
    </lineage>
</organism>
<feature type="transmembrane region" description="Helical" evidence="9">
    <location>
        <begin position="93"/>
        <end position="115"/>
    </location>
</feature>
<keyword evidence="11" id="KW-1185">Reference proteome</keyword>
<comment type="subcellular location">
    <subcellularLocation>
        <location evidence="1">Cell membrane</location>
        <topology evidence="1">Multi-pass membrane protein</topology>
    </subcellularLocation>
</comment>
<keyword evidence="3" id="KW-1003">Cell membrane</keyword>
<proteinExistence type="inferred from homology"/>
<evidence type="ECO:0000256" key="2">
    <source>
        <dbReference type="ARBA" id="ARBA00022448"/>
    </source>
</evidence>
<keyword evidence="6 9" id="KW-1133">Transmembrane helix</keyword>
<evidence type="ECO:0000256" key="4">
    <source>
        <dbReference type="ARBA" id="ARBA00022692"/>
    </source>
</evidence>
<feature type="transmembrane region" description="Helical" evidence="9">
    <location>
        <begin position="308"/>
        <end position="324"/>
    </location>
</feature>
<evidence type="ECO:0008006" key="12">
    <source>
        <dbReference type="Google" id="ProtNLM"/>
    </source>
</evidence>
<dbReference type="InterPro" id="IPR001851">
    <property type="entry name" value="ABC_transp_permease"/>
</dbReference>
<evidence type="ECO:0000256" key="3">
    <source>
        <dbReference type="ARBA" id="ARBA00022475"/>
    </source>
</evidence>
<comment type="caution">
    <text evidence="10">The sequence shown here is derived from an EMBL/GenBank/DDBJ whole genome shotgun (WGS) entry which is preliminary data.</text>
</comment>